<evidence type="ECO:0000313" key="2">
    <source>
        <dbReference type="EMBL" id="CAD7240948.1"/>
    </source>
</evidence>
<feature type="region of interest" description="Disordered" evidence="1">
    <location>
        <begin position="114"/>
        <end position="147"/>
    </location>
</feature>
<dbReference type="EMBL" id="LR899594">
    <property type="protein sequence ID" value="CAD7240948.1"/>
    <property type="molecule type" value="Genomic_DNA"/>
</dbReference>
<reference evidence="2" key="1">
    <citation type="submission" date="2020-11" db="EMBL/GenBank/DDBJ databases">
        <authorList>
            <person name="Tran Van P."/>
        </authorList>
    </citation>
    <scope>NUCLEOTIDE SEQUENCE</scope>
</reference>
<gene>
    <name evidence="2" type="ORF">DSTB1V02_LOCUS950</name>
</gene>
<keyword evidence="3" id="KW-1185">Reference proteome</keyword>
<dbReference type="AlphaFoldDB" id="A0A7R8X1F4"/>
<dbReference type="Proteomes" id="UP000677054">
    <property type="component" value="Unassembled WGS sequence"/>
</dbReference>
<protein>
    <submittedName>
        <fullName evidence="2">Uncharacterized protein</fullName>
    </submittedName>
</protein>
<sequence length="345" mass="38256">MTKGSIFSINNFSGLNEHLTGIYRTCVTHTKSQPCKSTGVLQSAIVNTPIDLFNRPIAALDNLNDVSQQIDQPSHFTRPLFTAGKPDSNTDNFFPIIPGSYPLYLRRETGKKRKCNDNAAPQVHPSPVKSSKKHSCQGPSSHLSASNFMPDKLMQIDFSQNTKEKFEGRNLENILAEAIMAPTGKPDPQKQGMNSASADFTFAIDNPVDSQVDDKNDSCKPVLTGVEMGLIFLKAIEKCQKQFKLEDCLIMDKIITTSLNARNLFLTMLRNSDISYLPSASQRPLVLELLSQNLLTLGPKGRDIQLQKQHQLESTLTDTSNLVHINSAVMASLYQILLRFKKATS</sequence>
<evidence type="ECO:0000313" key="3">
    <source>
        <dbReference type="Proteomes" id="UP000677054"/>
    </source>
</evidence>
<organism evidence="2">
    <name type="scientific">Darwinula stevensoni</name>
    <dbReference type="NCBI Taxonomy" id="69355"/>
    <lineage>
        <taxon>Eukaryota</taxon>
        <taxon>Metazoa</taxon>
        <taxon>Ecdysozoa</taxon>
        <taxon>Arthropoda</taxon>
        <taxon>Crustacea</taxon>
        <taxon>Oligostraca</taxon>
        <taxon>Ostracoda</taxon>
        <taxon>Podocopa</taxon>
        <taxon>Podocopida</taxon>
        <taxon>Darwinulocopina</taxon>
        <taxon>Darwinuloidea</taxon>
        <taxon>Darwinulidae</taxon>
        <taxon>Darwinula</taxon>
    </lineage>
</organism>
<proteinExistence type="predicted"/>
<feature type="compositionally biased region" description="Polar residues" evidence="1">
    <location>
        <begin position="137"/>
        <end position="147"/>
    </location>
</feature>
<accession>A0A7R8X1F4</accession>
<dbReference type="EMBL" id="CAJPEV010000077">
    <property type="protein sequence ID" value="CAG0880185.1"/>
    <property type="molecule type" value="Genomic_DNA"/>
</dbReference>
<name>A0A7R8X1F4_9CRUS</name>
<evidence type="ECO:0000256" key="1">
    <source>
        <dbReference type="SAM" id="MobiDB-lite"/>
    </source>
</evidence>